<dbReference type="InterPro" id="IPR011527">
    <property type="entry name" value="ABC1_TM_dom"/>
</dbReference>
<organism evidence="12">
    <name type="scientific">freshwater metagenome</name>
    <dbReference type="NCBI Taxonomy" id="449393"/>
    <lineage>
        <taxon>unclassified sequences</taxon>
        <taxon>metagenomes</taxon>
        <taxon>ecological metagenomes</taxon>
    </lineage>
</organism>
<dbReference type="InterPro" id="IPR003439">
    <property type="entry name" value="ABC_transporter-like_ATP-bd"/>
</dbReference>
<dbReference type="InterPro" id="IPR027417">
    <property type="entry name" value="P-loop_NTPase"/>
</dbReference>
<evidence type="ECO:0000313" key="12">
    <source>
        <dbReference type="EMBL" id="CAB4694799.1"/>
    </source>
</evidence>
<dbReference type="FunFam" id="3.40.50.300:FF:000221">
    <property type="entry name" value="Multidrug ABC transporter ATP-binding protein"/>
    <property type="match status" value="1"/>
</dbReference>
<accession>A0A6J6P788</accession>
<dbReference type="PROSITE" id="PS00211">
    <property type="entry name" value="ABC_TRANSPORTER_1"/>
    <property type="match status" value="1"/>
</dbReference>
<dbReference type="PANTHER" id="PTHR43394:SF1">
    <property type="entry name" value="ATP-BINDING CASSETTE SUB-FAMILY B MEMBER 10, MITOCHONDRIAL"/>
    <property type="match status" value="1"/>
</dbReference>
<dbReference type="InterPro" id="IPR039421">
    <property type="entry name" value="Type_1_exporter"/>
</dbReference>
<dbReference type="GO" id="GO:0005524">
    <property type="term" value="F:ATP binding"/>
    <property type="evidence" value="ECO:0007669"/>
    <property type="project" value="UniProtKB-KW"/>
</dbReference>
<dbReference type="SMART" id="SM00382">
    <property type="entry name" value="AAA"/>
    <property type="match status" value="1"/>
</dbReference>
<dbReference type="GO" id="GO:0015421">
    <property type="term" value="F:ABC-type oligopeptide transporter activity"/>
    <property type="evidence" value="ECO:0007669"/>
    <property type="project" value="TreeGrafter"/>
</dbReference>
<sequence>MRTLDFMDAPATPRYRTTFFRLLSWLGKYRISMVFSVLLAVTAQLCSLAVPWLTRDVVSAIQDDKRHRLPWLIGFVVAVGLVKALALVGRRFISGNQSLGVELDIRTALYSKFLRLSFGFYDRHQTGQLMSRATVDLQAVRFFLGYGLIFFFQHVFTIVGVTVLVFFVSWKLALIAFAIVPVLLAIAYRYSTVSHPLLRDVQQKMADVATVAEENIVGVHVVKSFAQEQAEQDKFERRSEAVFAQTVRTNRQKAFYVPLLAFVPLLGQAAVLLAGGTMVAHHTLSLGSFVAFNLYLAMLIFPLRMLGMWIGEGQRATASGERIFAVLDEPEDIVDGAGSAELPAGSGRVRFEHVTFEYIPGRTVLHDIDLELAPGKTVALIGHTGSGKTTLASLIPRFYDATQGRVTIDGVDVRDVSLTSLRSKIGAIAQDPFLFSASVRENIAFGRTEATAAEVERAARLAQAHEFIERLPEGYNTVIGERGITLSGGQRQRVAIARALVVDPTVLILDDATASVDATTESKIRDGLIEAMRDRTTVIIAHRLSTIALADEIIVLEDGRITGRGTHDDLIDTNAVYREIYEHGQVGGRIPEPETA</sequence>
<keyword evidence="7 9" id="KW-1133">Transmembrane helix</keyword>
<evidence type="ECO:0000259" key="11">
    <source>
        <dbReference type="PROSITE" id="PS50929"/>
    </source>
</evidence>
<evidence type="ECO:0000256" key="3">
    <source>
        <dbReference type="ARBA" id="ARBA00022475"/>
    </source>
</evidence>
<evidence type="ECO:0000259" key="10">
    <source>
        <dbReference type="PROSITE" id="PS50893"/>
    </source>
</evidence>
<proteinExistence type="predicted"/>
<feature type="transmembrane region" description="Helical" evidence="9">
    <location>
        <begin position="69"/>
        <end position="88"/>
    </location>
</feature>
<evidence type="ECO:0000256" key="2">
    <source>
        <dbReference type="ARBA" id="ARBA00022448"/>
    </source>
</evidence>
<dbReference type="EMBL" id="CAEZXP010000002">
    <property type="protein sequence ID" value="CAB4694799.1"/>
    <property type="molecule type" value="Genomic_DNA"/>
</dbReference>
<feature type="transmembrane region" description="Helical" evidence="9">
    <location>
        <begin position="286"/>
        <end position="306"/>
    </location>
</feature>
<name>A0A6J6P788_9ZZZZ</name>
<evidence type="ECO:0000256" key="7">
    <source>
        <dbReference type="ARBA" id="ARBA00022989"/>
    </source>
</evidence>
<evidence type="ECO:0000256" key="6">
    <source>
        <dbReference type="ARBA" id="ARBA00022840"/>
    </source>
</evidence>
<keyword evidence="5" id="KW-0547">Nucleotide-binding</keyword>
<dbReference type="GO" id="GO:0005886">
    <property type="term" value="C:plasma membrane"/>
    <property type="evidence" value="ECO:0007669"/>
    <property type="project" value="UniProtKB-SubCell"/>
</dbReference>
<dbReference type="Gene3D" id="1.20.1560.10">
    <property type="entry name" value="ABC transporter type 1, transmembrane domain"/>
    <property type="match status" value="1"/>
</dbReference>
<keyword evidence="3" id="KW-1003">Cell membrane</keyword>
<feature type="transmembrane region" description="Helical" evidence="9">
    <location>
        <begin position="172"/>
        <end position="190"/>
    </location>
</feature>
<dbReference type="InterPro" id="IPR036640">
    <property type="entry name" value="ABC1_TM_sf"/>
</dbReference>
<reference evidence="12" key="1">
    <citation type="submission" date="2020-05" db="EMBL/GenBank/DDBJ databases">
        <authorList>
            <person name="Chiriac C."/>
            <person name="Salcher M."/>
            <person name="Ghai R."/>
            <person name="Kavagutti S V."/>
        </authorList>
    </citation>
    <scope>NUCLEOTIDE SEQUENCE</scope>
</reference>
<dbReference type="InterPro" id="IPR017871">
    <property type="entry name" value="ABC_transporter-like_CS"/>
</dbReference>
<comment type="subcellular location">
    <subcellularLocation>
        <location evidence="1">Cell membrane</location>
        <topology evidence="1">Multi-pass membrane protein</topology>
    </subcellularLocation>
</comment>
<evidence type="ECO:0000256" key="9">
    <source>
        <dbReference type="SAM" id="Phobius"/>
    </source>
</evidence>
<feature type="transmembrane region" description="Helical" evidence="9">
    <location>
        <begin position="31"/>
        <end position="54"/>
    </location>
</feature>
<feature type="transmembrane region" description="Helical" evidence="9">
    <location>
        <begin position="142"/>
        <end position="166"/>
    </location>
</feature>
<dbReference type="GO" id="GO:0016887">
    <property type="term" value="F:ATP hydrolysis activity"/>
    <property type="evidence" value="ECO:0007669"/>
    <property type="project" value="InterPro"/>
</dbReference>
<dbReference type="CDD" id="cd18543">
    <property type="entry name" value="ABC_6TM_Rv0194_D1_like"/>
    <property type="match status" value="1"/>
</dbReference>
<dbReference type="PROSITE" id="PS50929">
    <property type="entry name" value="ABC_TM1F"/>
    <property type="match status" value="1"/>
</dbReference>
<keyword evidence="4 9" id="KW-0812">Transmembrane</keyword>
<feature type="domain" description="ABC transporter" evidence="10">
    <location>
        <begin position="349"/>
        <end position="583"/>
    </location>
</feature>
<evidence type="ECO:0000256" key="8">
    <source>
        <dbReference type="ARBA" id="ARBA00023136"/>
    </source>
</evidence>
<keyword evidence="2" id="KW-0813">Transport</keyword>
<protein>
    <submittedName>
        <fullName evidence="12">Unannotated protein</fullName>
    </submittedName>
</protein>
<dbReference type="Pfam" id="PF00005">
    <property type="entry name" value="ABC_tran"/>
    <property type="match status" value="1"/>
</dbReference>
<evidence type="ECO:0000256" key="4">
    <source>
        <dbReference type="ARBA" id="ARBA00022692"/>
    </source>
</evidence>
<keyword evidence="6" id="KW-0067">ATP-binding</keyword>
<dbReference type="Gene3D" id="3.40.50.300">
    <property type="entry name" value="P-loop containing nucleotide triphosphate hydrolases"/>
    <property type="match status" value="1"/>
</dbReference>
<keyword evidence="8 9" id="KW-0472">Membrane</keyword>
<evidence type="ECO:0000256" key="1">
    <source>
        <dbReference type="ARBA" id="ARBA00004651"/>
    </source>
</evidence>
<evidence type="ECO:0000256" key="5">
    <source>
        <dbReference type="ARBA" id="ARBA00022741"/>
    </source>
</evidence>
<dbReference type="SUPFAM" id="SSF90123">
    <property type="entry name" value="ABC transporter transmembrane region"/>
    <property type="match status" value="1"/>
</dbReference>
<feature type="domain" description="ABC transmembrane type-1" evidence="11">
    <location>
        <begin position="34"/>
        <end position="315"/>
    </location>
</feature>
<dbReference type="PANTHER" id="PTHR43394">
    <property type="entry name" value="ATP-DEPENDENT PERMEASE MDL1, MITOCHONDRIAL"/>
    <property type="match status" value="1"/>
</dbReference>
<dbReference type="Pfam" id="PF00664">
    <property type="entry name" value="ABC_membrane"/>
    <property type="match status" value="1"/>
</dbReference>
<dbReference type="SUPFAM" id="SSF52540">
    <property type="entry name" value="P-loop containing nucleoside triphosphate hydrolases"/>
    <property type="match status" value="1"/>
</dbReference>
<dbReference type="InterPro" id="IPR003593">
    <property type="entry name" value="AAA+_ATPase"/>
</dbReference>
<gene>
    <name evidence="12" type="ORF">UFOPK2399_00949</name>
</gene>
<dbReference type="AlphaFoldDB" id="A0A6J6P788"/>
<dbReference type="PROSITE" id="PS50893">
    <property type="entry name" value="ABC_TRANSPORTER_2"/>
    <property type="match status" value="1"/>
</dbReference>
<feature type="transmembrane region" description="Helical" evidence="9">
    <location>
        <begin position="255"/>
        <end position="280"/>
    </location>
</feature>